<sequence>MDSIEKVYPTVEELSKVNKNQSCPECCAVFTSESHLNLHLAKTHKKGHLLQANNNKVYHCPVETCSYNSSAHFKKLKFLKQHYLKVHSEKSFVCSFCQKGFPTESACSRHIEYCNVVFKCCDCDVFYDCYETLKTHSRRKKHNILDKVAYKTPTANSPLKTRKSDESLSVNKVRMILPKPSSSAGMIVITGTSDQSCQTEKSNRNSQETQTLLAYRMPHFTVETQTIGDYFTKKSEAFNNNLKSAKTQTIIADPKTASCNTSFALDECKLNIITEVQRNSSGTQTTILKEPERIYSSTSTHDSVHTDTSDLFKEIFDSNFFNCNSETQTDFIFNDELFKYCDDYTNMHTQTCDDLLLGEIGLNNTHTQTVFDDVLKSVESQTIMSQSQMTSLRSTDMMTHMETQTDAIFQQMLEEINA</sequence>
<dbReference type="AlphaFoldDB" id="A0AA38MN15"/>
<dbReference type="PANTHER" id="PTHR46664:SF1">
    <property type="entry name" value="ATM INTERACTOR"/>
    <property type="match status" value="1"/>
</dbReference>
<dbReference type="PROSITE" id="PS00028">
    <property type="entry name" value="ZINC_FINGER_C2H2_1"/>
    <property type="match status" value="2"/>
</dbReference>
<dbReference type="InterPro" id="IPR055303">
    <property type="entry name" value="ATMIN"/>
</dbReference>
<dbReference type="Proteomes" id="UP001168821">
    <property type="component" value="Unassembled WGS sequence"/>
</dbReference>
<dbReference type="GO" id="GO:0005634">
    <property type="term" value="C:nucleus"/>
    <property type="evidence" value="ECO:0007669"/>
    <property type="project" value="TreeGrafter"/>
</dbReference>
<organism evidence="2 3">
    <name type="scientific">Zophobas morio</name>
    <dbReference type="NCBI Taxonomy" id="2755281"/>
    <lineage>
        <taxon>Eukaryota</taxon>
        <taxon>Metazoa</taxon>
        <taxon>Ecdysozoa</taxon>
        <taxon>Arthropoda</taxon>
        <taxon>Hexapoda</taxon>
        <taxon>Insecta</taxon>
        <taxon>Pterygota</taxon>
        <taxon>Neoptera</taxon>
        <taxon>Endopterygota</taxon>
        <taxon>Coleoptera</taxon>
        <taxon>Polyphaga</taxon>
        <taxon>Cucujiformia</taxon>
        <taxon>Tenebrionidae</taxon>
        <taxon>Zophobas</taxon>
    </lineage>
</organism>
<dbReference type="GO" id="GO:0045944">
    <property type="term" value="P:positive regulation of transcription by RNA polymerase II"/>
    <property type="evidence" value="ECO:0007669"/>
    <property type="project" value="InterPro"/>
</dbReference>
<dbReference type="PANTHER" id="PTHR46664">
    <property type="entry name" value="ATM INTERACTOR"/>
    <property type="match status" value="1"/>
</dbReference>
<dbReference type="GO" id="GO:0000976">
    <property type="term" value="F:transcription cis-regulatory region binding"/>
    <property type="evidence" value="ECO:0007669"/>
    <property type="project" value="InterPro"/>
</dbReference>
<reference evidence="2" key="1">
    <citation type="journal article" date="2023" name="G3 (Bethesda)">
        <title>Whole genome assemblies of Zophobas morio and Tenebrio molitor.</title>
        <authorList>
            <person name="Kaur S."/>
            <person name="Stinson S.A."/>
            <person name="diCenzo G.C."/>
        </authorList>
    </citation>
    <scope>NUCLEOTIDE SEQUENCE</scope>
    <source>
        <strain evidence="2">QUZm001</strain>
    </source>
</reference>
<evidence type="ECO:0000259" key="1">
    <source>
        <dbReference type="PROSITE" id="PS00028"/>
    </source>
</evidence>
<dbReference type="EMBL" id="JALNTZ010000002">
    <property type="protein sequence ID" value="KAJ3661462.1"/>
    <property type="molecule type" value="Genomic_DNA"/>
</dbReference>
<name>A0AA38MN15_9CUCU</name>
<keyword evidence="3" id="KW-1185">Reference proteome</keyword>
<evidence type="ECO:0000313" key="2">
    <source>
        <dbReference type="EMBL" id="KAJ3661462.1"/>
    </source>
</evidence>
<gene>
    <name evidence="2" type="ORF">Zmor_005857</name>
</gene>
<feature type="domain" description="C2H2-type" evidence="1">
    <location>
        <begin position="120"/>
        <end position="142"/>
    </location>
</feature>
<feature type="domain" description="C2H2-type" evidence="1">
    <location>
        <begin position="23"/>
        <end position="44"/>
    </location>
</feature>
<dbReference type="InterPro" id="IPR013087">
    <property type="entry name" value="Znf_C2H2_type"/>
</dbReference>
<comment type="caution">
    <text evidence="2">The sequence shown here is derived from an EMBL/GenBank/DDBJ whole genome shotgun (WGS) entry which is preliminary data.</text>
</comment>
<accession>A0AA38MN15</accession>
<dbReference type="GO" id="GO:0000981">
    <property type="term" value="F:DNA-binding transcription factor activity, RNA polymerase II-specific"/>
    <property type="evidence" value="ECO:0007669"/>
    <property type="project" value="TreeGrafter"/>
</dbReference>
<dbReference type="SMART" id="SM00355">
    <property type="entry name" value="ZnF_C2H2"/>
    <property type="match status" value="4"/>
</dbReference>
<protein>
    <recommendedName>
        <fullName evidence="1">C2H2-type domain-containing protein</fullName>
    </recommendedName>
</protein>
<evidence type="ECO:0000313" key="3">
    <source>
        <dbReference type="Proteomes" id="UP001168821"/>
    </source>
</evidence>
<dbReference type="Gene3D" id="3.30.160.60">
    <property type="entry name" value="Classic Zinc Finger"/>
    <property type="match status" value="1"/>
</dbReference>
<proteinExistence type="predicted"/>